<protein>
    <submittedName>
        <fullName evidence="2">Uncharacterized protein</fullName>
    </submittedName>
</protein>
<organism evidence="2 3">
    <name type="scientific">Streptomyces thermocarboxydovorans</name>
    <dbReference type="NCBI Taxonomy" id="59298"/>
    <lineage>
        <taxon>Bacteria</taxon>
        <taxon>Bacillati</taxon>
        <taxon>Actinomycetota</taxon>
        <taxon>Actinomycetes</taxon>
        <taxon>Kitasatosporales</taxon>
        <taxon>Streptomycetaceae</taxon>
        <taxon>Streptomyces</taxon>
    </lineage>
</organism>
<reference evidence="2 3" key="1">
    <citation type="journal article" date="2019" name="Int. J. Syst. Evol. Microbiol.">
        <title>The Global Catalogue of Microorganisms (GCM) 10K type strain sequencing project: providing services to taxonomists for standard genome sequencing and annotation.</title>
        <authorList>
            <consortium name="The Broad Institute Genomics Platform"/>
            <consortium name="The Broad Institute Genome Sequencing Center for Infectious Disease"/>
            <person name="Wu L."/>
            <person name="Ma J."/>
        </authorList>
    </citation>
    <scope>NUCLEOTIDE SEQUENCE [LARGE SCALE GENOMIC DNA]</scope>
    <source>
        <strain evidence="2 3">JCM 10367</strain>
    </source>
</reference>
<evidence type="ECO:0000313" key="2">
    <source>
        <dbReference type="EMBL" id="GAA0663792.1"/>
    </source>
</evidence>
<gene>
    <name evidence="2" type="ORF">GCM10009535_49280</name>
</gene>
<name>A0ABN1HRC3_9ACTN</name>
<accession>A0ABN1HRC3</accession>
<sequence length="141" mass="14570">MLEAIATPERTGAAYAMCMARTAQDIAVARAADSRPFAARLADGMVQLMVADNEIDTAAPPAGLIHQPCGELDQGRSEAQPTAMTMTFTAEAVWGSSTTRCRSTLFVVSDGEAYGGALSGRRARPCPPGRGRTAGAGRAPG</sequence>
<proteinExistence type="predicted"/>
<keyword evidence="3" id="KW-1185">Reference proteome</keyword>
<feature type="region of interest" description="Disordered" evidence="1">
    <location>
        <begin position="116"/>
        <end position="141"/>
    </location>
</feature>
<evidence type="ECO:0000313" key="3">
    <source>
        <dbReference type="Proteomes" id="UP001500724"/>
    </source>
</evidence>
<dbReference type="Proteomes" id="UP001500724">
    <property type="component" value="Unassembled WGS sequence"/>
</dbReference>
<dbReference type="EMBL" id="BAAAGU010000059">
    <property type="protein sequence ID" value="GAA0663792.1"/>
    <property type="molecule type" value="Genomic_DNA"/>
</dbReference>
<feature type="compositionally biased region" description="Gly residues" evidence="1">
    <location>
        <begin position="132"/>
        <end position="141"/>
    </location>
</feature>
<evidence type="ECO:0000256" key="1">
    <source>
        <dbReference type="SAM" id="MobiDB-lite"/>
    </source>
</evidence>
<comment type="caution">
    <text evidence="2">The sequence shown here is derived from an EMBL/GenBank/DDBJ whole genome shotgun (WGS) entry which is preliminary data.</text>
</comment>